<organism evidence="7 8">
    <name type="scientific">Duffyella gerundensis</name>
    <dbReference type="NCBI Taxonomy" id="1619313"/>
    <lineage>
        <taxon>Bacteria</taxon>
        <taxon>Pseudomonadati</taxon>
        <taxon>Pseudomonadota</taxon>
        <taxon>Gammaproteobacteria</taxon>
        <taxon>Enterobacterales</taxon>
        <taxon>Erwiniaceae</taxon>
        <taxon>Duffyella</taxon>
    </lineage>
</organism>
<dbReference type="OrthoDB" id="179763at2"/>
<dbReference type="STRING" id="1619313.EM595_1458"/>
<sequence length="284" mass="32509">MRSFDPALQQLLNQHLPAALVAGNFLPLAGLTGLSGQIVWENGRLLARRQPDYPLPLVDRQREFRLLRKLSAQGMVAAPLAVNREWLLLPWQAGEPVTASLNTLRPSLLSLLNRLHHQPLTGYRLRLLPLLQRYWQLCEQRHYRWQHALRRLQMRGEPQPLRLAPLHMDIHAGNLLHTPQGLRLIDWEYAGDGDVALELASLLYASGERDCWLRDYAQMARLSLPVLRQQTARWQPWLELLAASWYQLRAEQSQDAQLIAAAQDAWQQLGQSHLSSAVRAGEII</sequence>
<dbReference type="InterPro" id="IPR002575">
    <property type="entry name" value="Aminoglycoside_PTrfase"/>
</dbReference>
<dbReference type="GO" id="GO:0005524">
    <property type="term" value="F:ATP binding"/>
    <property type="evidence" value="ECO:0007669"/>
    <property type="project" value="UniProtKB-KW"/>
</dbReference>
<keyword evidence="3 5" id="KW-0418">Kinase</keyword>
<evidence type="ECO:0000256" key="4">
    <source>
        <dbReference type="ARBA" id="ARBA00022840"/>
    </source>
</evidence>
<dbReference type="RefSeq" id="WP_067429663.1">
    <property type="nucleotide sequence ID" value="NZ_LN907827.1"/>
</dbReference>
<name>A0A0U5LMX0_9GAMM</name>
<evidence type="ECO:0000313" key="7">
    <source>
        <dbReference type="EMBL" id="CUU23692.1"/>
    </source>
</evidence>
<keyword evidence="8" id="KW-1185">Reference proteome</keyword>
<dbReference type="SUPFAM" id="SSF56112">
    <property type="entry name" value="Protein kinase-like (PK-like)"/>
    <property type="match status" value="1"/>
</dbReference>
<dbReference type="Gene3D" id="3.90.1200.10">
    <property type="match status" value="1"/>
</dbReference>
<reference evidence="8" key="1">
    <citation type="submission" date="2015-11" db="EMBL/GenBank/DDBJ databases">
        <authorList>
            <person name="Blom J."/>
        </authorList>
    </citation>
    <scope>NUCLEOTIDE SEQUENCE [LARGE SCALE GENOMIC DNA]</scope>
</reference>
<dbReference type="EC" id="2.7.1.89" evidence="5"/>
<dbReference type="NCBIfam" id="NF007620">
    <property type="entry name" value="PRK10271.1"/>
    <property type="match status" value="1"/>
</dbReference>
<evidence type="ECO:0000256" key="2">
    <source>
        <dbReference type="ARBA" id="ARBA00022741"/>
    </source>
</evidence>
<keyword evidence="4 5" id="KW-0067">ATP-binding</keyword>
<feature type="domain" description="Aminoglycoside phosphotransferase" evidence="6">
    <location>
        <begin position="38"/>
        <end position="219"/>
    </location>
</feature>
<proteinExistence type="inferred from homology"/>
<evidence type="ECO:0000256" key="5">
    <source>
        <dbReference type="HAMAP-Rule" id="MF_01604"/>
    </source>
</evidence>
<keyword evidence="2 5" id="KW-0547">Nucleotide-binding</keyword>
<accession>A0A0U5LMX0</accession>
<comment type="catalytic activity">
    <reaction evidence="5">
        <text>thiamine + ATP = thiamine phosphate + ADP + H(+)</text>
        <dbReference type="Rhea" id="RHEA:12012"/>
        <dbReference type="ChEBI" id="CHEBI:15378"/>
        <dbReference type="ChEBI" id="CHEBI:18385"/>
        <dbReference type="ChEBI" id="CHEBI:30616"/>
        <dbReference type="ChEBI" id="CHEBI:37575"/>
        <dbReference type="ChEBI" id="CHEBI:456216"/>
        <dbReference type="EC" id="2.7.1.89"/>
    </reaction>
</comment>
<dbReference type="KEGG" id="ege:EM595_1458"/>
<dbReference type="HAMAP" id="MF_01604">
    <property type="entry name" value="Thiamine_kinase"/>
    <property type="match status" value="1"/>
</dbReference>
<dbReference type="UniPathway" id="UPA00060">
    <property type="reaction ID" value="UER00596"/>
</dbReference>
<dbReference type="GO" id="GO:0009229">
    <property type="term" value="P:thiamine diphosphate biosynthetic process"/>
    <property type="evidence" value="ECO:0007669"/>
    <property type="project" value="UniProtKB-UniRule"/>
</dbReference>
<gene>
    <name evidence="5" type="primary">thiK</name>
    <name evidence="7" type="ORF">EM595_1458</name>
</gene>
<evidence type="ECO:0000256" key="1">
    <source>
        <dbReference type="ARBA" id="ARBA00022679"/>
    </source>
</evidence>
<dbReference type="InterPro" id="IPR014093">
    <property type="entry name" value="Thiamine_kinase"/>
</dbReference>
<dbReference type="EMBL" id="LN907827">
    <property type="protein sequence ID" value="CUU23692.1"/>
    <property type="molecule type" value="Genomic_DNA"/>
</dbReference>
<comment type="similarity">
    <text evidence="5">Belongs to the thiamine kinase family.</text>
</comment>
<comment type="pathway">
    <text evidence="5">Cofactor biosynthesis; thiamine diphosphate biosynthesis; thiamine phosphate from thiamine: step 1/1.</text>
</comment>
<dbReference type="Proteomes" id="UP000059419">
    <property type="component" value="Chromosome 1"/>
</dbReference>
<dbReference type="Pfam" id="PF01636">
    <property type="entry name" value="APH"/>
    <property type="match status" value="1"/>
</dbReference>
<comment type="function">
    <text evidence="5">Catalyzes the phosphorylation of thiamine to thiamine phosphate.</text>
</comment>
<evidence type="ECO:0000256" key="3">
    <source>
        <dbReference type="ARBA" id="ARBA00022777"/>
    </source>
</evidence>
<dbReference type="PATRIC" id="fig|1619313.3.peg.1511"/>
<protein>
    <recommendedName>
        <fullName evidence="5">Thiamine kinase</fullName>
        <ecNumber evidence="5">2.7.1.89</ecNumber>
    </recommendedName>
</protein>
<dbReference type="GO" id="GO:0019165">
    <property type="term" value="F:thiamine kinase activity"/>
    <property type="evidence" value="ECO:0007669"/>
    <property type="project" value="UniProtKB-UniRule"/>
</dbReference>
<evidence type="ECO:0000259" key="6">
    <source>
        <dbReference type="Pfam" id="PF01636"/>
    </source>
</evidence>
<dbReference type="InterPro" id="IPR011009">
    <property type="entry name" value="Kinase-like_dom_sf"/>
</dbReference>
<keyword evidence="1 5" id="KW-0808">Transferase</keyword>
<evidence type="ECO:0000313" key="8">
    <source>
        <dbReference type="Proteomes" id="UP000059419"/>
    </source>
</evidence>
<dbReference type="GO" id="GO:0006772">
    <property type="term" value="P:thiamine metabolic process"/>
    <property type="evidence" value="ECO:0007669"/>
    <property type="project" value="InterPro"/>
</dbReference>
<dbReference type="AlphaFoldDB" id="A0A0U5LMX0"/>